<dbReference type="EMBL" id="RBWV01000001">
    <property type="protein sequence ID" value="RKS84194.1"/>
    <property type="molecule type" value="Genomic_DNA"/>
</dbReference>
<feature type="transmembrane region" description="Helical" evidence="1">
    <location>
        <begin position="204"/>
        <end position="224"/>
    </location>
</feature>
<feature type="transmembrane region" description="Helical" evidence="1">
    <location>
        <begin position="283"/>
        <end position="300"/>
    </location>
</feature>
<comment type="caution">
    <text evidence="2">The sequence shown here is derived from an EMBL/GenBank/DDBJ whole genome shotgun (WGS) entry which is preliminary data.</text>
</comment>
<keyword evidence="1" id="KW-0812">Transmembrane</keyword>
<feature type="transmembrane region" description="Helical" evidence="1">
    <location>
        <begin position="368"/>
        <end position="386"/>
    </location>
</feature>
<name>A0A420XVJ6_9ACTN</name>
<dbReference type="OrthoDB" id="100544at2"/>
<dbReference type="PANTHER" id="PTHR10728">
    <property type="entry name" value="CYTOSOLIC PHOSPHOLIPASE A2"/>
    <property type="match status" value="1"/>
</dbReference>
<evidence type="ECO:0008006" key="4">
    <source>
        <dbReference type="Google" id="ProtNLM"/>
    </source>
</evidence>
<sequence length="773" mass="81640">MATSDGPGGPRRGAGARAALLRWLQGTAAPVTLLPGRPPDAPPAAARPARDGEPLRAVCCSGGGIRAAAFALGGMQGLHRRPAGGGASWYDGVRLVTAVSGGAYIAASAAIVNHHLTDAQRAELPAYAPGSPEDNRLRAHTRYLAEDPKVAAYGALSILYGLVLNLVPVLLVVCIAARLVGWALYEWDLVRVSDGGRTWEVGDLTTVALVLLGVAGAGLLLYAVERVRDIYFPPRETLYAALRSWSLRLLSTAAAGAVLLMGVPELMHLLSQVRDARPGLGGGAQTGGLLGTTSALVVLVKSTLGRFKGQLQATSGSRPGLVSSALKRAVSALSPWLGSGLALLALVAAFVTWTTGPAWHGLGTDDRVVVAVLAAALLLWQLLSDINRNSVHPFYKERLSSAYVVRRSPDGTSADSLDYTQPVRFSDFAQPHDVPELVVCAAVNTAEEGRAPSGRGCASFTFSARHTGVTAGPLDTPERLAAAHRAGHLRDTAEYERIAGVRLLTLPAAVAVSGAAVSPLMGRYTRAPLRLLLSLANVRLGLWLPNPMHPGCRLQAPDPEDGPLVKVWRLLRTQLRQPGIPGLLREMSGRVGLSGRWVYVTDGSHYENLGLVEALRRGADEIVVFDASGDLPNRWAEFGQSVATARADLGVAVRLDPTTMTTDEKTMRAAALVARGTCEYPDGRVAALYLCKLALPAQAPASWDVLAWAFAHQEFPHDTVAQQLYGDREFEAYRRIGELAAAAALDAMAAEEPVVPAARVDLDAGRTVATTPS</sequence>
<feature type="transmembrane region" description="Helical" evidence="1">
    <location>
        <begin position="245"/>
        <end position="263"/>
    </location>
</feature>
<keyword evidence="3" id="KW-1185">Reference proteome</keyword>
<feature type="transmembrane region" description="Helical" evidence="1">
    <location>
        <begin position="336"/>
        <end position="356"/>
    </location>
</feature>
<keyword evidence="1" id="KW-1133">Transmembrane helix</keyword>
<evidence type="ECO:0000313" key="3">
    <source>
        <dbReference type="Proteomes" id="UP000281955"/>
    </source>
</evidence>
<protein>
    <recommendedName>
        <fullName evidence="4">Patatin-like phospholipase</fullName>
    </recommendedName>
</protein>
<dbReference type="AlphaFoldDB" id="A0A420XVJ6"/>
<dbReference type="InterPro" id="IPR016035">
    <property type="entry name" value="Acyl_Trfase/lysoPLipase"/>
</dbReference>
<dbReference type="RefSeq" id="WP_121191392.1">
    <property type="nucleotide sequence ID" value="NZ_RBWV01000001.1"/>
</dbReference>
<evidence type="ECO:0000256" key="1">
    <source>
        <dbReference type="SAM" id="Phobius"/>
    </source>
</evidence>
<dbReference type="GO" id="GO:0046475">
    <property type="term" value="P:glycerophospholipid catabolic process"/>
    <property type="evidence" value="ECO:0007669"/>
    <property type="project" value="TreeGrafter"/>
</dbReference>
<dbReference type="SUPFAM" id="SSF52151">
    <property type="entry name" value="FabD/lysophospholipase-like"/>
    <property type="match status" value="2"/>
</dbReference>
<gene>
    <name evidence="2" type="ORF">CLV35_0010</name>
</gene>
<feature type="transmembrane region" description="Helical" evidence="1">
    <location>
        <begin position="158"/>
        <end position="184"/>
    </location>
</feature>
<accession>A0A420XVJ6</accession>
<reference evidence="2 3" key="1">
    <citation type="submission" date="2018-10" db="EMBL/GenBank/DDBJ databases">
        <title>Genomic Encyclopedia of Archaeal and Bacterial Type Strains, Phase II (KMG-II): from individual species to whole genera.</title>
        <authorList>
            <person name="Goeker M."/>
        </authorList>
    </citation>
    <scope>NUCLEOTIDE SEQUENCE [LARGE SCALE GENOMIC DNA]</scope>
    <source>
        <strain evidence="2 3">RP-AC37</strain>
    </source>
</reference>
<keyword evidence="1" id="KW-0472">Membrane</keyword>
<dbReference type="Gene3D" id="3.40.1090.10">
    <property type="entry name" value="Cytosolic phospholipase A2 catalytic domain"/>
    <property type="match status" value="1"/>
</dbReference>
<dbReference type="PANTHER" id="PTHR10728:SF40">
    <property type="entry name" value="PATATIN FAMILY PROTEIN"/>
    <property type="match status" value="1"/>
</dbReference>
<evidence type="ECO:0000313" key="2">
    <source>
        <dbReference type="EMBL" id="RKS84194.1"/>
    </source>
</evidence>
<dbReference type="Proteomes" id="UP000281955">
    <property type="component" value="Unassembled WGS sequence"/>
</dbReference>
<organism evidence="2 3">
    <name type="scientific">Motilibacter peucedani</name>
    <dbReference type="NCBI Taxonomy" id="598650"/>
    <lineage>
        <taxon>Bacteria</taxon>
        <taxon>Bacillati</taxon>
        <taxon>Actinomycetota</taxon>
        <taxon>Actinomycetes</taxon>
        <taxon>Motilibacterales</taxon>
        <taxon>Motilibacteraceae</taxon>
        <taxon>Motilibacter</taxon>
    </lineage>
</organism>
<proteinExistence type="predicted"/>
<dbReference type="InParanoid" id="A0A420XVJ6"/>
<dbReference type="GO" id="GO:0005829">
    <property type="term" value="C:cytosol"/>
    <property type="evidence" value="ECO:0007669"/>
    <property type="project" value="TreeGrafter"/>
</dbReference>
<dbReference type="GO" id="GO:0004623">
    <property type="term" value="F:phospholipase A2 activity"/>
    <property type="evidence" value="ECO:0007669"/>
    <property type="project" value="TreeGrafter"/>
</dbReference>